<dbReference type="InterPro" id="IPR036291">
    <property type="entry name" value="NAD(P)-bd_dom_sf"/>
</dbReference>
<reference evidence="5" key="1">
    <citation type="submission" date="2016-06" db="EMBL/GenBank/DDBJ databases">
        <authorList>
            <person name="Varghese N."/>
            <person name="Submissions Spin"/>
        </authorList>
    </citation>
    <scope>NUCLEOTIDE SEQUENCE [LARGE SCALE GENOMIC DNA]</scope>
    <source>
        <strain evidence="5">DSM 45794</strain>
    </source>
</reference>
<dbReference type="Gene3D" id="3.40.50.720">
    <property type="entry name" value="NAD(P)-binding Rossmann-like Domain"/>
    <property type="match status" value="1"/>
</dbReference>
<dbReference type="SUPFAM" id="SSF51735">
    <property type="entry name" value="NAD(P)-binding Rossmann-fold domains"/>
    <property type="match status" value="1"/>
</dbReference>
<proteinExistence type="inferred from homology"/>
<sequence>MSMRILMAGVSGFLGTRLVDRLAADGHQVTRLVRRAPRTPDERQWNPSAAQLDPQLVADADAVVNLAGAGVGDKRWNDDYKKLIRTSRVDSTTTLAITIAGLPATDRPAALLNSSAVGWYGNTGDRTVEEDAPAGEGFLADVCRVWEAATRPAEDAGVRVVRLRTGLPLHRDGGLLKPQLLPFRLGVGGKLGNGRQWLPWISMRDWLDAAVFLLARDDVAGPVNVVGPAPVTNAEFTRELARQLHRPAIMPIPALALKVALGGFAHEALTSTRVLPGVLGRAGFTWTHPELAGALHAALTE</sequence>
<accession>A0A1A9B6P3</accession>
<dbReference type="NCBIfam" id="TIGR01777">
    <property type="entry name" value="yfcH"/>
    <property type="match status" value="1"/>
</dbReference>
<dbReference type="AlphaFoldDB" id="A0A1A9B6P3"/>
<feature type="domain" description="DUF1731" evidence="3">
    <location>
        <begin position="252"/>
        <end position="297"/>
    </location>
</feature>
<gene>
    <name evidence="4" type="ORF">GA0070622_2179</name>
</gene>
<dbReference type="InterPro" id="IPR001509">
    <property type="entry name" value="Epimerase_deHydtase"/>
</dbReference>
<protein>
    <recommendedName>
        <fullName evidence="6">TIGR01777 family protein</fullName>
    </recommendedName>
</protein>
<keyword evidence="5" id="KW-1185">Reference proteome</keyword>
<dbReference type="PANTHER" id="PTHR11092:SF0">
    <property type="entry name" value="EPIMERASE FAMILY PROTEIN SDR39U1"/>
    <property type="match status" value="1"/>
</dbReference>
<evidence type="ECO:0000313" key="4">
    <source>
        <dbReference type="EMBL" id="SBT65185.1"/>
    </source>
</evidence>
<dbReference type="Pfam" id="PF08338">
    <property type="entry name" value="DUF1731"/>
    <property type="match status" value="1"/>
</dbReference>
<feature type="domain" description="NAD-dependent epimerase/dehydratase" evidence="2">
    <location>
        <begin position="5"/>
        <end position="132"/>
    </location>
</feature>
<dbReference type="InterPro" id="IPR013549">
    <property type="entry name" value="DUF1731"/>
</dbReference>
<evidence type="ECO:0000259" key="2">
    <source>
        <dbReference type="Pfam" id="PF01370"/>
    </source>
</evidence>
<name>A0A1A9B6P3_9ACTN</name>
<dbReference type="EMBL" id="FLRH01000003">
    <property type="protein sequence ID" value="SBT65185.1"/>
    <property type="molecule type" value="Genomic_DNA"/>
</dbReference>
<evidence type="ECO:0008006" key="6">
    <source>
        <dbReference type="Google" id="ProtNLM"/>
    </source>
</evidence>
<dbReference type="Pfam" id="PF01370">
    <property type="entry name" value="Epimerase"/>
    <property type="match status" value="1"/>
</dbReference>
<evidence type="ECO:0000313" key="5">
    <source>
        <dbReference type="Proteomes" id="UP000199558"/>
    </source>
</evidence>
<evidence type="ECO:0000259" key="3">
    <source>
        <dbReference type="Pfam" id="PF08338"/>
    </source>
</evidence>
<evidence type="ECO:0000256" key="1">
    <source>
        <dbReference type="ARBA" id="ARBA00009353"/>
    </source>
</evidence>
<dbReference type="STRING" id="946078.GA0070622_2179"/>
<organism evidence="4 5">
    <name type="scientific">Micromonospora sediminicola</name>
    <dbReference type="NCBI Taxonomy" id="946078"/>
    <lineage>
        <taxon>Bacteria</taxon>
        <taxon>Bacillati</taxon>
        <taxon>Actinomycetota</taxon>
        <taxon>Actinomycetes</taxon>
        <taxon>Micromonosporales</taxon>
        <taxon>Micromonosporaceae</taxon>
        <taxon>Micromonospora</taxon>
    </lineage>
</organism>
<dbReference type="Proteomes" id="UP000199558">
    <property type="component" value="Unassembled WGS sequence"/>
</dbReference>
<dbReference type="InterPro" id="IPR010099">
    <property type="entry name" value="SDR39U1"/>
</dbReference>
<comment type="similarity">
    <text evidence="1">Belongs to the NAD(P)-dependent epimerase/dehydratase family. SDR39U1 subfamily.</text>
</comment>
<dbReference type="PANTHER" id="PTHR11092">
    <property type="entry name" value="SUGAR NUCLEOTIDE EPIMERASE RELATED"/>
    <property type="match status" value="1"/>
</dbReference>